<dbReference type="Gene3D" id="3.10.129.110">
    <property type="entry name" value="Polyketide synthase dehydratase"/>
    <property type="match status" value="1"/>
</dbReference>
<dbReference type="InterPro" id="IPR014031">
    <property type="entry name" value="Ketoacyl_synth_C"/>
</dbReference>
<proteinExistence type="predicted"/>
<dbReference type="SMART" id="SM00822">
    <property type="entry name" value="PKS_KR"/>
    <property type="match status" value="1"/>
</dbReference>
<dbReference type="SMART" id="SM00826">
    <property type="entry name" value="PKS_DH"/>
    <property type="match status" value="1"/>
</dbReference>
<evidence type="ECO:0000256" key="3">
    <source>
        <dbReference type="ARBA" id="ARBA00004789"/>
    </source>
</evidence>
<dbReference type="SMART" id="SM00823">
    <property type="entry name" value="PKS_PP"/>
    <property type="match status" value="2"/>
</dbReference>
<name>A0A1I6PQG1_9BACL</name>
<dbReference type="PROSITE" id="PS50075">
    <property type="entry name" value="CARRIER"/>
    <property type="match status" value="2"/>
</dbReference>
<feature type="compositionally biased region" description="Polar residues" evidence="10">
    <location>
        <begin position="1170"/>
        <end position="1194"/>
    </location>
</feature>
<feature type="region of interest" description="N-terminal hotdog fold" evidence="9">
    <location>
        <begin position="1993"/>
        <end position="2119"/>
    </location>
</feature>
<dbReference type="SUPFAM" id="SSF47336">
    <property type="entry name" value="ACP-like"/>
    <property type="match status" value="2"/>
</dbReference>
<dbReference type="InterPro" id="IPR036291">
    <property type="entry name" value="NAD(P)-bd_dom_sf"/>
</dbReference>
<feature type="region of interest" description="C-terminal hotdog fold" evidence="9">
    <location>
        <begin position="2134"/>
        <end position="2281"/>
    </location>
</feature>
<dbReference type="PANTHER" id="PTHR43775:SF37">
    <property type="entry name" value="SI:DKEY-61P9.11"/>
    <property type="match status" value="1"/>
</dbReference>
<dbReference type="GO" id="GO:0031177">
    <property type="term" value="F:phosphopantetheine binding"/>
    <property type="evidence" value="ECO:0007669"/>
    <property type="project" value="InterPro"/>
</dbReference>
<dbReference type="Pfam" id="PF08659">
    <property type="entry name" value="KR"/>
    <property type="match status" value="1"/>
</dbReference>
<keyword evidence="7" id="KW-0808">Transferase</keyword>
<feature type="domain" description="Ketosynthase family 3 (KS3)" evidence="12">
    <location>
        <begin position="1386"/>
        <end position="1810"/>
    </location>
</feature>
<dbReference type="InterPro" id="IPR014030">
    <property type="entry name" value="Ketoacyl_synth_N"/>
</dbReference>
<dbReference type="InterPro" id="IPR049551">
    <property type="entry name" value="PKS_DH_C"/>
</dbReference>
<feature type="domain" description="Carrier" evidence="11">
    <location>
        <begin position="401"/>
        <end position="474"/>
    </location>
</feature>
<dbReference type="PROSITE" id="PS52004">
    <property type="entry name" value="KS3_2"/>
    <property type="match status" value="2"/>
</dbReference>
<dbReference type="InterPro" id="IPR006162">
    <property type="entry name" value="Ppantetheine_attach_site"/>
</dbReference>
<dbReference type="Gene3D" id="1.10.1240.100">
    <property type="match status" value="2"/>
</dbReference>
<evidence type="ECO:0000259" key="11">
    <source>
        <dbReference type="PROSITE" id="PS50075"/>
    </source>
</evidence>
<evidence type="ECO:0000256" key="5">
    <source>
        <dbReference type="ARBA" id="ARBA00022490"/>
    </source>
</evidence>
<feature type="domain" description="Carrier" evidence="11">
    <location>
        <begin position="1236"/>
        <end position="1313"/>
    </location>
</feature>
<evidence type="ECO:0000256" key="6">
    <source>
        <dbReference type="ARBA" id="ARBA00022553"/>
    </source>
</evidence>
<feature type="region of interest" description="Disordered" evidence="10">
    <location>
        <begin position="1354"/>
        <end position="1379"/>
    </location>
</feature>
<dbReference type="InterPro" id="IPR050091">
    <property type="entry name" value="PKS_NRPS_Biosynth_Enz"/>
</dbReference>
<evidence type="ECO:0000256" key="4">
    <source>
        <dbReference type="ARBA" id="ARBA00022450"/>
    </source>
</evidence>
<feature type="active site" description="Proton donor; for dehydratase activity" evidence="9">
    <location>
        <position position="2195"/>
    </location>
</feature>
<protein>
    <submittedName>
        <fullName evidence="14">Polyketide synthase PksN</fullName>
    </submittedName>
</protein>
<dbReference type="InterPro" id="IPR009081">
    <property type="entry name" value="PP-bd_ACP"/>
</dbReference>
<dbReference type="InterPro" id="IPR020807">
    <property type="entry name" value="PKS_DH"/>
</dbReference>
<dbReference type="SMART" id="SM00825">
    <property type="entry name" value="PKS_KS"/>
    <property type="match status" value="2"/>
</dbReference>
<dbReference type="GO" id="GO:0005886">
    <property type="term" value="C:plasma membrane"/>
    <property type="evidence" value="ECO:0007669"/>
    <property type="project" value="TreeGrafter"/>
</dbReference>
<comment type="pathway">
    <text evidence="3">Antibiotic biosynthesis; bacillaene biosynthesis.</text>
</comment>
<dbReference type="InterPro" id="IPR049900">
    <property type="entry name" value="PKS_mFAS_DH"/>
</dbReference>
<evidence type="ECO:0000256" key="10">
    <source>
        <dbReference type="SAM" id="MobiDB-lite"/>
    </source>
</evidence>
<keyword evidence="5" id="KW-0963">Cytoplasm</keyword>
<dbReference type="GO" id="GO:0005737">
    <property type="term" value="C:cytoplasm"/>
    <property type="evidence" value="ECO:0007669"/>
    <property type="project" value="UniProtKB-SubCell"/>
</dbReference>
<dbReference type="PANTHER" id="PTHR43775">
    <property type="entry name" value="FATTY ACID SYNTHASE"/>
    <property type="match status" value="1"/>
</dbReference>
<dbReference type="PROSITE" id="PS52019">
    <property type="entry name" value="PKS_MFAS_DH"/>
    <property type="match status" value="1"/>
</dbReference>
<dbReference type="SUPFAM" id="SSF53901">
    <property type="entry name" value="Thiolase-like"/>
    <property type="match status" value="2"/>
</dbReference>
<keyword evidence="6" id="KW-0597">Phosphoprotein</keyword>
<evidence type="ECO:0000256" key="9">
    <source>
        <dbReference type="PROSITE-ProRule" id="PRU01363"/>
    </source>
</evidence>
<dbReference type="Pfam" id="PF14765">
    <property type="entry name" value="PS-DH"/>
    <property type="match status" value="1"/>
</dbReference>
<dbReference type="CDD" id="cd00833">
    <property type="entry name" value="PKS"/>
    <property type="match status" value="2"/>
</dbReference>
<dbReference type="Gene3D" id="3.40.47.10">
    <property type="match status" value="2"/>
</dbReference>
<dbReference type="Pfam" id="PF02801">
    <property type="entry name" value="Ketoacyl-synt_C"/>
    <property type="match status" value="2"/>
</dbReference>
<dbReference type="EMBL" id="FPAA01000002">
    <property type="protein sequence ID" value="SFS42449.1"/>
    <property type="molecule type" value="Genomic_DNA"/>
</dbReference>
<dbReference type="InterPro" id="IPR036736">
    <property type="entry name" value="ACP-like_sf"/>
</dbReference>
<evidence type="ECO:0000256" key="7">
    <source>
        <dbReference type="ARBA" id="ARBA00022679"/>
    </source>
</evidence>
<dbReference type="Gene3D" id="1.10.1200.10">
    <property type="entry name" value="ACP-like"/>
    <property type="match status" value="2"/>
</dbReference>
<dbReference type="InterPro" id="IPR054514">
    <property type="entry name" value="RhiE-like_linker"/>
</dbReference>
<dbReference type="InterPro" id="IPR020806">
    <property type="entry name" value="PKS_PP-bd"/>
</dbReference>
<feature type="domain" description="PKS/mFAS DH" evidence="13">
    <location>
        <begin position="1993"/>
        <end position="2281"/>
    </location>
</feature>
<evidence type="ECO:0000256" key="8">
    <source>
        <dbReference type="ARBA" id="ARBA00022737"/>
    </source>
</evidence>
<feature type="domain" description="Ketosynthase family 3 (KS3)" evidence="12">
    <location>
        <begin position="531"/>
        <end position="960"/>
    </location>
</feature>
<feature type="active site" description="Proton acceptor; for dehydratase activity" evidence="9">
    <location>
        <position position="2022"/>
    </location>
</feature>
<reference evidence="15" key="1">
    <citation type="submission" date="2016-10" db="EMBL/GenBank/DDBJ databases">
        <authorList>
            <person name="Varghese N."/>
            <person name="Submissions S."/>
        </authorList>
    </citation>
    <scope>NUCLEOTIDE SEQUENCE [LARGE SCALE GENOMIC DNA]</scope>
    <source>
        <strain evidence="15">DSM 45789</strain>
    </source>
</reference>
<dbReference type="PROSITE" id="PS00012">
    <property type="entry name" value="PHOSPHOPANTETHEINE"/>
    <property type="match status" value="2"/>
</dbReference>
<keyword evidence="8" id="KW-0677">Repeat</keyword>
<dbReference type="Pfam" id="PF22336">
    <property type="entry name" value="RhiE-like_linker"/>
    <property type="match status" value="2"/>
</dbReference>
<dbReference type="Proteomes" id="UP000198660">
    <property type="component" value="Unassembled WGS sequence"/>
</dbReference>
<dbReference type="Gene3D" id="3.40.50.720">
    <property type="entry name" value="NAD(P)-binding Rossmann-like Domain"/>
    <property type="match status" value="1"/>
</dbReference>
<dbReference type="SUPFAM" id="SSF51735">
    <property type="entry name" value="NAD(P)-binding Rossmann-fold domains"/>
    <property type="match status" value="1"/>
</dbReference>
<dbReference type="InterPro" id="IPR049552">
    <property type="entry name" value="PKS_DH_N"/>
</dbReference>
<dbReference type="InterPro" id="IPR057326">
    <property type="entry name" value="KR_dom"/>
</dbReference>
<dbReference type="GO" id="GO:0004312">
    <property type="term" value="F:fatty acid synthase activity"/>
    <property type="evidence" value="ECO:0007669"/>
    <property type="project" value="TreeGrafter"/>
</dbReference>
<dbReference type="FunFam" id="3.40.47.10:FF:000019">
    <property type="entry name" value="Polyketide synthase type I"/>
    <property type="match status" value="2"/>
</dbReference>
<dbReference type="CDD" id="cd08953">
    <property type="entry name" value="KR_2_SDR_x"/>
    <property type="match status" value="1"/>
</dbReference>
<dbReference type="Pfam" id="PF21089">
    <property type="entry name" value="PKS_DH_N"/>
    <property type="match status" value="1"/>
</dbReference>
<dbReference type="UniPathway" id="UPA01003"/>
<comment type="function">
    <text evidence="1">Involved in some intermediate steps for the synthesis of the antibiotic polyketide bacillaene which is involved in secondary metabolism.</text>
</comment>
<comment type="subcellular location">
    <subcellularLocation>
        <location evidence="2">Cytoplasm</location>
    </subcellularLocation>
</comment>
<evidence type="ECO:0000256" key="2">
    <source>
        <dbReference type="ARBA" id="ARBA00004496"/>
    </source>
</evidence>
<dbReference type="GO" id="GO:0071770">
    <property type="term" value="P:DIM/DIP cell wall layer assembly"/>
    <property type="evidence" value="ECO:0007669"/>
    <property type="project" value="TreeGrafter"/>
</dbReference>
<feature type="region of interest" description="Disordered" evidence="10">
    <location>
        <begin position="1168"/>
        <end position="1208"/>
    </location>
</feature>
<dbReference type="GO" id="GO:0006633">
    <property type="term" value="P:fatty acid biosynthetic process"/>
    <property type="evidence" value="ECO:0007669"/>
    <property type="project" value="TreeGrafter"/>
</dbReference>
<keyword evidence="15" id="KW-1185">Reference proteome</keyword>
<keyword evidence="4" id="KW-0596">Phosphopantetheine</keyword>
<evidence type="ECO:0000259" key="12">
    <source>
        <dbReference type="PROSITE" id="PS52004"/>
    </source>
</evidence>
<accession>A0A1I6PQG1</accession>
<dbReference type="InterPro" id="IPR016039">
    <property type="entry name" value="Thiolase-like"/>
</dbReference>
<evidence type="ECO:0000313" key="15">
    <source>
        <dbReference type="Proteomes" id="UP000198660"/>
    </source>
</evidence>
<evidence type="ECO:0000259" key="13">
    <source>
        <dbReference type="PROSITE" id="PS52019"/>
    </source>
</evidence>
<dbReference type="InterPro" id="IPR042104">
    <property type="entry name" value="PKS_dehydratase_sf"/>
</dbReference>
<dbReference type="InterPro" id="IPR013968">
    <property type="entry name" value="PKS_KR"/>
</dbReference>
<evidence type="ECO:0000313" key="14">
    <source>
        <dbReference type="EMBL" id="SFS42449.1"/>
    </source>
</evidence>
<sequence>MLSETNEKNTGAQFQSYAVQVFEEVQRILHEKPKGKVLVQLVVPYQSDRWLYAALSALLKTTQLENPQFIGQVIEVNPEDRQQEIEAKLEENRHHPEDHWIRYENHRRYVAGWSEMEVSSPEEISIPWKDGGVYCIVGGVGGLGFLFAQEIARQVKEGVLLLIGRSPLDEEKKEKCKELEDRGVRVVYQQVDIRDEQAVVNFFTYAKEEFGGIHGMIHSAGVLHDNFIIKKTKEQFLDVLAPKVTGLIHLDQASREFDLDFFILFSSTAGSFGNVGQVDYATANAFMDAYAQHRNALVARNERKGRTLSINWPLWRGGGMGVDPEKEEWMEVQSGMVAMETASGIEALYRSLASGEDSVAVMEGNVERLHHNFVTHERSLKEETNHDIDGSKDKEDSFLYDKLLAFLKGMLSKVTKLPIERIRPKMNFQEVGMDSIMVMKLTNRLEETFGTLSKTLFFEYKNLDEVSNYLMEVHRKTIVDKWAAPDPIAIQLQEPASILQESTMTHPSNQVKEQPAKEKRVEHVRVEGGRNEAIAIIGLAGRYPGANNVREFWHNLSEGKDCITEIPSERWDSSQYTDSKWGGFLEGVDQFDPLFFHISPRDAELMDPQERLFLQCVYETIEDAGYTRDTLASYQGSGGQGSVGVYVGVMYEEYQLYGAEEQSKGQRIALSGNPSSVANRVSYFFDFHGPSMAIDTMCSSSLTAIHLACQSIQQGNCELAIAGGVNVSIHPNKYLALEQSKFASSKGRCESFGEGGDGYVPGEGVGAVLLKPLTQAIHDGDHIYGVIKESTINHGGKTNGYTVPNPNAQAEVIGRALNQSGTDPRRISYIEAHGTGTSLGDPIEITGLTKAFRSFTQDNGFCAIGSVKSNIGHGESSAGIAGLTKILLQLKHQKLAPSLHSKVLNAHIDFTSTPFVVQQELADWKRPILEHDGVTGEHPRLAGLSSFGAGGSNAHLLIEEYIGDLHNHPHSNGKPEVPFLLMVLSAKNREQLRAQAARLLEAIREGAITEEDLSAVAYTLQVGREAMEERLAMRVESIQEWVEKLQGFIDGDEPSEGIHVGQVKMHQDALHVFSDDEDMEQTINAWMKKGKYHKLLESWVRGLRIDWDGLYSNKKPGRISLPTYPFATKSYWISRSKKPVDHAIIVPPRTEENPSNKRGGISLTPLSAEGVSTEQGPSVNATLKSGRTLTSMNGKDTPRIRLSTNEGESVQEQRLPISVSAQHSHLQLLEKRNPRISLVEIQKTLTISLSEALYLEQSEIDLDQQFIDLGMDSIVGVEWLRDLNKTYGTSLVATVIYEYPSVREFARMLQKELDKIDAPPFNQMEATTDEVNMPFVEELPREDAYAKPCPPFEVNEQEERVSNEDGTQTDKSVPLNKKQAPAGTKRDVIAIVGMSGRYPGARNLDAYWDHLAQGHDAVGKIPKERWDVDQYYDPQPGKKGKMYCQSLGALEDIASFDPLFFNISPNEAEWIDPQQRIFLQEAYHAFEDAGYSPEALSNRKCGVYLGIMGNEYSRMAKESQGGVASTTGNSSAIAAARIAYFLNLKGPGISIDTACSSSLVATHLACQALINKEIDMGLIGGVTLYLTPDSYIDMCAANMLSHEGRCKSFDNQADGFVPGEGAGALVLKRLEDAEADHDTIYGLIVGSGINQDGKTNGITAPNIQSQIDLARGIYERYGIDAETISYAEMHGTGTKLGDPIELEALAKVFKEDTTAKQYCAIGSVKSNIGHTSAAAGVAGMQKILLSLQHQQLVPSIHYHQPNEHFNFSDSPFYVNTNLQTWQPTAANTPRRSCISSFGYSGTNAHLVIEEYQPQAGKEPGVPQINAEHPGLFVLSANSEDQLKLIALRMKNWLGSNTDVNLLDVAYTLQVGRAALDYRLALIATSLLDVHQQLTNFIEQRASTKQYIGKAKKSSAQLYELDEGASAQLQAWLQTKNLEKLAEVWTMGVAVDWQALYPHQKPYRMNLPTYPFAEEHHWLDQPLGEKNPTTTMIHPLLHQNLSDFLGFRFRSYLTERQTVLADHVINGKRVLSGAAQLEMVRAAFSQVVGRELGEAPIHVKNMAWYHPATPTEGQLQVDIGLSRNQDGTVTFEIYRPSNEKSREERRLYSKGTVALIEDEQEKNVLNLSSLQLACNQRVLSGHQCYEQFKRMKMEYGPSYQGIEQIYVGRGQVLAKLSLPSFVDTTEGYMLDPGMVDSALQASLGLADLDSDFSMSLPSSLDEVRMIGGTCPSSMWAWVRLDEESHGQDRTRKLHIDLCDERGLVQVQFRGLSVREVGQKEPQAFKHVQETNSSHRFYKKLVEQVERGELSAEDVGKLLRSGIVEEGRHA</sequence>
<organism evidence="14 15">
    <name type="scientific">Marininema halotolerans</name>
    <dbReference type="NCBI Taxonomy" id="1155944"/>
    <lineage>
        <taxon>Bacteria</taxon>
        <taxon>Bacillati</taxon>
        <taxon>Bacillota</taxon>
        <taxon>Bacilli</taxon>
        <taxon>Bacillales</taxon>
        <taxon>Thermoactinomycetaceae</taxon>
        <taxon>Marininema</taxon>
    </lineage>
</organism>
<dbReference type="Pfam" id="PF00550">
    <property type="entry name" value="PP-binding"/>
    <property type="match status" value="2"/>
</dbReference>
<dbReference type="Pfam" id="PF00109">
    <property type="entry name" value="ketoacyl-synt"/>
    <property type="match status" value="2"/>
</dbReference>
<gene>
    <name evidence="14" type="ORF">SAMN05444972_10267</name>
</gene>
<evidence type="ECO:0000256" key="1">
    <source>
        <dbReference type="ARBA" id="ARBA00003299"/>
    </source>
</evidence>
<dbReference type="InterPro" id="IPR020841">
    <property type="entry name" value="PKS_Beta-ketoAc_synthase_dom"/>
</dbReference>
<dbReference type="SMART" id="SM01294">
    <property type="entry name" value="PKS_PP_betabranch"/>
    <property type="match status" value="1"/>
</dbReference>